<comment type="caution">
    <text evidence="2">The sequence shown here is derived from an EMBL/GenBank/DDBJ whole genome shotgun (WGS) entry which is preliminary data.</text>
</comment>
<evidence type="ECO:0000313" key="3">
    <source>
        <dbReference type="Proteomes" id="UP001219518"/>
    </source>
</evidence>
<reference evidence="2" key="2">
    <citation type="journal article" date="2023" name="BMC Genomics">
        <title>Pest status, molecular evolution, and epigenetic factors derived from the genome assembly of Frankliniella fusca, a thysanopteran phytovirus vector.</title>
        <authorList>
            <person name="Catto M.A."/>
            <person name="Labadie P.E."/>
            <person name="Jacobson A.L."/>
            <person name="Kennedy G.G."/>
            <person name="Srinivasan R."/>
            <person name="Hunt B.G."/>
        </authorList>
    </citation>
    <scope>NUCLEOTIDE SEQUENCE</scope>
    <source>
        <strain evidence="2">PL_HMW_Pooled</strain>
    </source>
</reference>
<dbReference type="Proteomes" id="UP001219518">
    <property type="component" value="Unassembled WGS sequence"/>
</dbReference>
<accession>A0AAE1L8Q4</accession>
<feature type="compositionally biased region" description="Low complexity" evidence="1">
    <location>
        <begin position="91"/>
        <end position="107"/>
    </location>
</feature>
<gene>
    <name evidence="2" type="ORF">KUF71_020407</name>
</gene>
<keyword evidence="3" id="KW-1185">Reference proteome</keyword>
<evidence type="ECO:0000256" key="1">
    <source>
        <dbReference type="SAM" id="MobiDB-lite"/>
    </source>
</evidence>
<dbReference type="EMBL" id="JAHWGI010000180">
    <property type="protein sequence ID" value="KAK3910593.1"/>
    <property type="molecule type" value="Genomic_DNA"/>
</dbReference>
<proteinExistence type="predicted"/>
<dbReference type="AlphaFoldDB" id="A0AAE1L8Q4"/>
<protein>
    <submittedName>
        <fullName evidence="2">Duffy receptor alpha form</fullName>
    </submittedName>
</protein>
<feature type="region of interest" description="Disordered" evidence="1">
    <location>
        <begin position="91"/>
        <end position="199"/>
    </location>
</feature>
<feature type="region of interest" description="Disordered" evidence="1">
    <location>
        <begin position="1"/>
        <end position="23"/>
    </location>
</feature>
<sequence length="199" mass="20121">MPLCRQHGETNSNPKGRKYTNGITKFSRKKVTHNSPREDEMRVRQSRRAYVTRAAGVGGVLGNVCAQEAEPGDAVGDEKLASRATELLRTGTGVATATASSVAPTGGVSAAPGEGEGDDVSGGEDARRGAGDDTEDRAVLTTGLSDAAHGDAPAGGGVPSPGVAATLDRVPVAGRADMVSSEKQLSDTEPSPSASPSPV</sequence>
<evidence type="ECO:0000313" key="2">
    <source>
        <dbReference type="EMBL" id="KAK3910593.1"/>
    </source>
</evidence>
<name>A0AAE1L8Q4_9NEOP</name>
<keyword evidence="2" id="KW-0675">Receptor</keyword>
<reference evidence="2" key="1">
    <citation type="submission" date="2021-07" db="EMBL/GenBank/DDBJ databases">
        <authorList>
            <person name="Catto M.A."/>
            <person name="Jacobson A."/>
            <person name="Kennedy G."/>
            <person name="Labadie P."/>
            <person name="Hunt B.G."/>
            <person name="Srinivasan R."/>
        </authorList>
    </citation>
    <scope>NUCLEOTIDE SEQUENCE</scope>
    <source>
        <strain evidence="2">PL_HMW_Pooled</strain>
        <tissue evidence="2">Head</tissue>
    </source>
</reference>
<feature type="compositionally biased region" description="Polar residues" evidence="1">
    <location>
        <begin position="181"/>
        <end position="192"/>
    </location>
</feature>
<organism evidence="2 3">
    <name type="scientific">Frankliniella fusca</name>
    <dbReference type="NCBI Taxonomy" id="407009"/>
    <lineage>
        <taxon>Eukaryota</taxon>
        <taxon>Metazoa</taxon>
        <taxon>Ecdysozoa</taxon>
        <taxon>Arthropoda</taxon>
        <taxon>Hexapoda</taxon>
        <taxon>Insecta</taxon>
        <taxon>Pterygota</taxon>
        <taxon>Neoptera</taxon>
        <taxon>Paraneoptera</taxon>
        <taxon>Thysanoptera</taxon>
        <taxon>Terebrantia</taxon>
        <taxon>Thripoidea</taxon>
        <taxon>Thripidae</taxon>
        <taxon>Frankliniella</taxon>
    </lineage>
</organism>